<dbReference type="InterPro" id="IPR011990">
    <property type="entry name" value="TPR-like_helical_dom_sf"/>
</dbReference>
<proteinExistence type="predicted"/>
<evidence type="ECO:0000256" key="1">
    <source>
        <dbReference type="SAM" id="SignalP"/>
    </source>
</evidence>
<reference evidence="3" key="1">
    <citation type="submission" date="2016-10" db="EMBL/GenBank/DDBJ databases">
        <authorList>
            <person name="Varghese N."/>
            <person name="Submissions S."/>
        </authorList>
    </citation>
    <scope>NUCLEOTIDE SEQUENCE [LARGE SCALE GENOMIC DNA]</scope>
    <source>
        <strain evidence="3">DSM 12111</strain>
    </source>
</reference>
<dbReference type="Proteomes" id="UP000242849">
    <property type="component" value="Unassembled WGS sequence"/>
</dbReference>
<dbReference type="Gene3D" id="1.25.40.10">
    <property type="entry name" value="Tetratricopeptide repeat domain"/>
    <property type="match status" value="1"/>
</dbReference>
<keyword evidence="3" id="KW-1185">Reference proteome</keyword>
<feature type="chain" id="PRO_5017312799" evidence="1">
    <location>
        <begin position="27"/>
        <end position="231"/>
    </location>
</feature>
<dbReference type="PROSITE" id="PS51257">
    <property type="entry name" value="PROKAR_LIPOPROTEIN"/>
    <property type="match status" value="1"/>
</dbReference>
<dbReference type="EMBL" id="FNSC01000001">
    <property type="protein sequence ID" value="SED06979.1"/>
    <property type="molecule type" value="Genomic_DNA"/>
</dbReference>
<protein>
    <submittedName>
        <fullName evidence="2">Uncharacterized protein</fullName>
    </submittedName>
</protein>
<dbReference type="STRING" id="53406.SAMN05421553_1973"/>
<accession>A0A1H4XMT6</accession>
<dbReference type="AlphaFoldDB" id="A0A1H4XMT6"/>
<keyword evidence="1" id="KW-0732">Signal</keyword>
<organism evidence="2 3">
    <name type="scientific">Pseudomonas anguilliseptica</name>
    <dbReference type="NCBI Taxonomy" id="53406"/>
    <lineage>
        <taxon>Bacteria</taxon>
        <taxon>Pseudomonadati</taxon>
        <taxon>Pseudomonadota</taxon>
        <taxon>Gammaproteobacteria</taxon>
        <taxon>Pseudomonadales</taxon>
        <taxon>Pseudomonadaceae</taxon>
        <taxon>Pseudomonas</taxon>
    </lineage>
</organism>
<dbReference type="OrthoDB" id="6997229at2"/>
<feature type="signal peptide" evidence="1">
    <location>
        <begin position="1"/>
        <end position="26"/>
    </location>
</feature>
<evidence type="ECO:0000313" key="2">
    <source>
        <dbReference type="EMBL" id="SED06979.1"/>
    </source>
</evidence>
<sequence length="231" mass="24951">MNARVMLLALLCLGLAGCGEAPEALAAISERAQVQALKTEAEQLHDEGQTGQAIAKFEAVVKSPAVSPAQKADVLRYISLGYYELGDYPRSGEYAAKAAALYPEGSYNYLVNMADADLMQDRVPDAVAKLERAFALEPRQLAVNNVLGLVYLGDNGAEYADYDKALPYNKTVFEIAPGRITEIVLARNYLMLEDYALAGQHLSDLSRRYADDAYVHSLLAQAQAGVDAAGE</sequence>
<evidence type="ECO:0000313" key="3">
    <source>
        <dbReference type="Proteomes" id="UP000242849"/>
    </source>
</evidence>
<gene>
    <name evidence="2" type="ORF">SAMN05421553_1973</name>
</gene>
<name>A0A1H4XMT6_PSEAG</name>
<dbReference type="SUPFAM" id="SSF48452">
    <property type="entry name" value="TPR-like"/>
    <property type="match status" value="1"/>
</dbReference>